<feature type="compositionally biased region" description="Basic residues" evidence="1">
    <location>
        <begin position="282"/>
        <end position="291"/>
    </location>
</feature>
<dbReference type="Proteomes" id="UP000814176">
    <property type="component" value="Unassembled WGS sequence"/>
</dbReference>
<dbReference type="GeneID" id="71998783"/>
<dbReference type="Gene3D" id="2.30.29.30">
    <property type="entry name" value="Pleckstrin-homology domain (PH domain)/Phosphotyrosine-binding domain (PTB)"/>
    <property type="match status" value="1"/>
</dbReference>
<organism evidence="3 4">
    <name type="scientific">Rhodofomes roseus</name>
    <dbReference type="NCBI Taxonomy" id="34475"/>
    <lineage>
        <taxon>Eukaryota</taxon>
        <taxon>Fungi</taxon>
        <taxon>Dikarya</taxon>
        <taxon>Basidiomycota</taxon>
        <taxon>Agaricomycotina</taxon>
        <taxon>Agaricomycetes</taxon>
        <taxon>Polyporales</taxon>
        <taxon>Rhodofomes</taxon>
    </lineage>
</organism>
<proteinExistence type="predicted"/>
<dbReference type="EMBL" id="JADCUA010000030">
    <property type="protein sequence ID" value="KAH9830570.1"/>
    <property type="molecule type" value="Genomic_DNA"/>
</dbReference>
<evidence type="ECO:0000259" key="2">
    <source>
        <dbReference type="PROSITE" id="PS50229"/>
    </source>
</evidence>
<evidence type="ECO:0000313" key="3">
    <source>
        <dbReference type="EMBL" id="KAH9830570.1"/>
    </source>
</evidence>
<dbReference type="RefSeq" id="XP_047773865.1">
    <property type="nucleotide sequence ID" value="XM_047918051.1"/>
</dbReference>
<dbReference type="InterPro" id="IPR011993">
    <property type="entry name" value="PH-like_dom_sf"/>
</dbReference>
<name>A0ABQ8K1L4_9APHY</name>
<feature type="region of interest" description="Disordered" evidence="1">
    <location>
        <begin position="1"/>
        <end position="21"/>
    </location>
</feature>
<dbReference type="Pfam" id="PF00568">
    <property type="entry name" value="WH1"/>
    <property type="match status" value="1"/>
</dbReference>
<feature type="region of interest" description="Disordered" evidence="1">
    <location>
        <begin position="264"/>
        <end position="302"/>
    </location>
</feature>
<sequence length="302" mass="33826">MRHATTKSSSPSSPFRSEEERRHILSKLPPDVKLLAIASARIYQAPFGAREDGWAYTGLQGMLVFGRDRVIMHAEKPLGAGPGTSFDRRYWLRLIDPAPGKGVIWVHPIPAEFHYRLDKPFFHVFPGKSRMFGIRFEEDAHAERFYKKMSDSHATILPPRKISKAPSRSVARATSSAANLNNANRIRRSMISGPVPGTFDHVAHASFANGQFEASGKVEPEWKIMVEQMQRHGISLRSLQKHRVDEKMLAKNKDFVEGFLQGAQAVKRESSKQSMSGEGKPPQRKSPHRKPVTTLPTADAIA</sequence>
<gene>
    <name evidence="3" type="ORF">C8Q71DRAFT_358676</name>
</gene>
<dbReference type="SUPFAM" id="SSF50729">
    <property type="entry name" value="PH domain-like"/>
    <property type="match status" value="1"/>
</dbReference>
<dbReference type="PROSITE" id="PS50229">
    <property type="entry name" value="WH1"/>
    <property type="match status" value="1"/>
</dbReference>
<evidence type="ECO:0000313" key="4">
    <source>
        <dbReference type="Proteomes" id="UP000814176"/>
    </source>
</evidence>
<dbReference type="SMART" id="SM00461">
    <property type="entry name" value="WH1"/>
    <property type="match status" value="1"/>
</dbReference>
<evidence type="ECO:0000256" key="1">
    <source>
        <dbReference type="SAM" id="MobiDB-lite"/>
    </source>
</evidence>
<dbReference type="Gene3D" id="3.90.810.10">
    <property type="entry name" value="CRIB domain"/>
    <property type="match status" value="1"/>
</dbReference>
<feature type="domain" description="WH1" evidence="2">
    <location>
        <begin position="28"/>
        <end position="156"/>
    </location>
</feature>
<keyword evidence="4" id="KW-1185">Reference proteome</keyword>
<dbReference type="InterPro" id="IPR000697">
    <property type="entry name" value="WH1/EVH1_dom"/>
</dbReference>
<dbReference type="CDD" id="cd01205">
    <property type="entry name" value="EVH1_WASP-like"/>
    <property type="match status" value="1"/>
</dbReference>
<protein>
    <recommendedName>
        <fullName evidence="2">WH1 domain-containing protein</fullName>
    </recommendedName>
</protein>
<accession>A0ABQ8K1L4</accession>
<dbReference type="InterPro" id="IPR033927">
    <property type="entry name" value="WASPfam_EVH1"/>
</dbReference>
<reference evidence="3 4" key="1">
    <citation type="journal article" date="2021" name="Environ. Microbiol.">
        <title>Gene family expansions and transcriptome signatures uncover fungal adaptations to wood decay.</title>
        <authorList>
            <person name="Hage H."/>
            <person name="Miyauchi S."/>
            <person name="Viragh M."/>
            <person name="Drula E."/>
            <person name="Min B."/>
            <person name="Chaduli D."/>
            <person name="Navarro D."/>
            <person name="Favel A."/>
            <person name="Norest M."/>
            <person name="Lesage-Meessen L."/>
            <person name="Balint B."/>
            <person name="Merenyi Z."/>
            <person name="de Eugenio L."/>
            <person name="Morin E."/>
            <person name="Martinez A.T."/>
            <person name="Baldrian P."/>
            <person name="Stursova M."/>
            <person name="Martinez M.J."/>
            <person name="Novotny C."/>
            <person name="Magnuson J.K."/>
            <person name="Spatafora J.W."/>
            <person name="Maurice S."/>
            <person name="Pangilinan J."/>
            <person name="Andreopoulos W."/>
            <person name="LaButti K."/>
            <person name="Hundley H."/>
            <person name="Na H."/>
            <person name="Kuo A."/>
            <person name="Barry K."/>
            <person name="Lipzen A."/>
            <person name="Henrissat B."/>
            <person name="Riley R."/>
            <person name="Ahrendt S."/>
            <person name="Nagy L.G."/>
            <person name="Grigoriev I.V."/>
            <person name="Martin F."/>
            <person name="Rosso M.N."/>
        </authorList>
    </citation>
    <scope>NUCLEOTIDE SEQUENCE [LARGE SCALE GENOMIC DNA]</scope>
    <source>
        <strain evidence="3 4">CIRM-BRFM 1785</strain>
    </source>
</reference>
<dbReference type="InterPro" id="IPR036936">
    <property type="entry name" value="CRIB_dom_sf"/>
</dbReference>
<comment type="caution">
    <text evidence="3">The sequence shown here is derived from an EMBL/GenBank/DDBJ whole genome shotgun (WGS) entry which is preliminary data.</text>
</comment>